<dbReference type="Gene3D" id="2.60.120.1560">
    <property type="match status" value="1"/>
</dbReference>
<evidence type="ECO:0000256" key="1">
    <source>
        <dbReference type="SAM" id="MobiDB-lite"/>
    </source>
</evidence>
<reference evidence="3" key="1">
    <citation type="submission" date="2022-06" db="EMBL/GenBank/DDBJ databases">
        <title>Complete genome sequences of two strains of the flax pathogen Septoria linicola.</title>
        <authorList>
            <person name="Lapalu N."/>
            <person name="Simon A."/>
            <person name="Demenou B."/>
            <person name="Paumier D."/>
            <person name="Guillot M.-P."/>
            <person name="Gout L."/>
            <person name="Valade R."/>
        </authorList>
    </citation>
    <scope>NUCLEOTIDE SEQUENCE</scope>
    <source>
        <strain evidence="3">SE15195</strain>
    </source>
</reference>
<feature type="region of interest" description="Disordered" evidence="1">
    <location>
        <begin position="1"/>
        <end position="33"/>
    </location>
</feature>
<dbReference type="Pfam" id="PF10528">
    <property type="entry name" value="GLEYA"/>
    <property type="match status" value="1"/>
</dbReference>
<dbReference type="AlphaFoldDB" id="A0A9Q9B5X2"/>
<organism evidence="3 4">
    <name type="scientific">Septoria linicola</name>
    <dbReference type="NCBI Taxonomy" id="215465"/>
    <lineage>
        <taxon>Eukaryota</taxon>
        <taxon>Fungi</taxon>
        <taxon>Dikarya</taxon>
        <taxon>Ascomycota</taxon>
        <taxon>Pezizomycotina</taxon>
        <taxon>Dothideomycetes</taxon>
        <taxon>Dothideomycetidae</taxon>
        <taxon>Mycosphaerellales</taxon>
        <taxon>Mycosphaerellaceae</taxon>
        <taxon>Septoria</taxon>
    </lineage>
</organism>
<accession>A0A9Q9B5X2</accession>
<dbReference type="InterPro" id="IPR037524">
    <property type="entry name" value="PA14/GLEYA"/>
</dbReference>
<dbReference type="Proteomes" id="UP001056384">
    <property type="component" value="Chromosome 11"/>
</dbReference>
<gene>
    <name evidence="3" type="ORF">Slin15195_G121290</name>
</gene>
<proteinExistence type="predicted"/>
<feature type="compositionally biased region" description="Pro residues" evidence="1">
    <location>
        <begin position="7"/>
        <end position="18"/>
    </location>
</feature>
<dbReference type="PROSITE" id="PS51820">
    <property type="entry name" value="PA14"/>
    <property type="match status" value="1"/>
</dbReference>
<name>A0A9Q9B5X2_9PEZI</name>
<dbReference type="EMBL" id="CP099428">
    <property type="protein sequence ID" value="USW58810.1"/>
    <property type="molecule type" value="Genomic_DNA"/>
</dbReference>
<evidence type="ECO:0000313" key="4">
    <source>
        <dbReference type="Proteomes" id="UP001056384"/>
    </source>
</evidence>
<dbReference type="InterPro" id="IPR018871">
    <property type="entry name" value="GLEYA_adhesin_domain"/>
</dbReference>
<protein>
    <submittedName>
        <fullName evidence="3">PA14/GLEYA domain-containing protein</fullName>
    </submittedName>
</protein>
<feature type="domain" description="PA14" evidence="2">
    <location>
        <begin position="45"/>
        <end position="202"/>
    </location>
</feature>
<sequence length="228" mass="24810">MAQAQSPKPPQYGQPQKPPKYNNPEPCESDYVTSTSYKTKITKTVTRTPYKLTTPRQQGVTSGIGGFTYTPIGTSGTITIYNGIVIPSDYWVLNHQAYIYPGVTGEYTFTSYNADDIVLLWFDPLAYAGWTRANANLVQVYDTPPQGFTGYPGETPVSFTVRLTAGTYYPIRVMAANGGGQAEFHLLVTAPDGTQFLGPQTAGSPYLVQYSCDGTSAPRFPAIGQQLT</sequence>
<evidence type="ECO:0000313" key="3">
    <source>
        <dbReference type="EMBL" id="USW58810.1"/>
    </source>
</evidence>
<keyword evidence="4" id="KW-1185">Reference proteome</keyword>
<evidence type="ECO:0000259" key="2">
    <source>
        <dbReference type="PROSITE" id="PS51820"/>
    </source>
</evidence>